<keyword evidence="7 10" id="KW-0799">Topoisomerase</keyword>
<dbReference type="InterPro" id="IPR013826">
    <property type="entry name" value="Topo_IA_cen_sub3"/>
</dbReference>
<dbReference type="InterPro" id="IPR005733">
    <property type="entry name" value="TopoI_bac-type"/>
</dbReference>
<evidence type="ECO:0000313" key="13">
    <source>
        <dbReference type="EMBL" id="HGQ55618.1"/>
    </source>
</evidence>
<keyword evidence="3" id="KW-0479">Metal-binding</keyword>
<keyword evidence="6" id="KW-0460">Magnesium</keyword>
<feature type="site" description="Interaction with DNA" evidence="10">
    <location>
        <position position="303"/>
    </location>
</feature>
<dbReference type="EC" id="5.6.2.1" evidence="10"/>
<evidence type="ECO:0000256" key="10">
    <source>
        <dbReference type="HAMAP-Rule" id="MF_00952"/>
    </source>
</evidence>
<dbReference type="GO" id="GO:0006265">
    <property type="term" value="P:DNA topological change"/>
    <property type="evidence" value="ECO:0007669"/>
    <property type="project" value="UniProtKB-UniRule"/>
</dbReference>
<dbReference type="InterPro" id="IPR013824">
    <property type="entry name" value="Topo_IA_cen_sub1"/>
</dbReference>
<dbReference type="Pfam" id="PF01751">
    <property type="entry name" value="Toprim"/>
    <property type="match status" value="1"/>
</dbReference>
<accession>A0A7V4CIA9</accession>
<dbReference type="PRINTS" id="PR00417">
    <property type="entry name" value="PRTPISMRASEI"/>
</dbReference>
<feature type="domain" description="Topo IA-type catalytic" evidence="12">
    <location>
        <begin position="130"/>
        <end position="559"/>
    </location>
</feature>
<comment type="catalytic activity">
    <reaction evidence="1 10">
        <text>ATP-independent breakage of single-stranded DNA, followed by passage and rejoining.</text>
        <dbReference type="EC" id="5.6.2.1"/>
    </reaction>
</comment>
<gene>
    <name evidence="10 13" type="primary">topA</name>
    <name evidence="13" type="ORF">ENU28_04050</name>
</gene>
<dbReference type="InterPro" id="IPR013498">
    <property type="entry name" value="Topo_IA_Znf"/>
</dbReference>
<feature type="site" description="Interaction with DNA" evidence="10">
    <location>
        <position position="144"/>
    </location>
</feature>
<dbReference type="InterPro" id="IPR003602">
    <property type="entry name" value="Topo_IA_DNA-bd_dom"/>
</dbReference>
<dbReference type="GO" id="GO:0005694">
    <property type="term" value="C:chromosome"/>
    <property type="evidence" value="ECO:0007669"/>
    <property type="project" value="InterPro"/>
</dbReference>
<comment type="caution">
    <text evidence="13">The sequence shown here is derived from an EMBL/GenBank/DDBJ whole genome shotgun (WGS) entry which is preliminary data.</text>
</comment>
<evidence type="ECO:0000256" key="7">
    <source>
        <dbReference type="ARBA" id="ARBA00023029"/>
    </source>
</evidence>
<comment type="function">
    <text evidence="10">Releases the supercoiling and torsional tension of DNA, which is introduced during the DNA replication and transcription, by transiently cleaving and rejoining one strand of the DNA duplex. Introduces a single-strand break via transesterification at a target site in duplex DNA. The scissile phosphodiester is attacked by the catalytic tyrosine of the enzyme, resulting in the formation of a DNA-(5'-phosphotyrosyl)-enzyme intermediate and the expulsion of a 3'-OH DNA strand. The free DNA strand then undergoes passage around the unbroken strand, thus removing DNA supercoils. Finally, in the religation step, the DNA 3'-OH attacks the covalent intermediate to expel the active-site tyrosine and restore the DNA phosphodiester backbone.</text>
</comment>
<dbReference type="SMART" id="SM00436">
    <property type="entry name" value="TOP1Bc"/>
    <property type="match status" value="1"/>
</dbReference>
<dbReference type="Pfam" id="PF01396">
    <property type="entry name" value="Zn_ribbon_Top1"/>
    <property type="match status" value="2"/>
</dbReference>
<dbReference type="Gene3D" id="2.70.20.10">
    <property type="entry name" value="Topoisomerase I, domain 3"/>
    <property type="match status" value="1"/>
</dbReference>
<dbReference type="NCBIfam" id="TIGR01051">
    <property type="entry name" value="topA_bact"/>
    <property type="match status" value="1"/>
</dbReference>
<dbReference type="Gene3D" id="1.10.290.10">
    <property type="entry name" value="Topoisomerase I, domain 4"/>
    <property type="match status" value="1"/>
</dbReference>
<evidence type="ECO:0000256" key="9">
    <source>
        <dbReference type="ARBA" id="ARBA00023235"/>
    </source>
</evidence>
<dbReference type="InterPro" id="IPR013497">
    <property type="entry name" value="Topo_IA_cen"/>
</dbReference>
<comment type="similarity">
    <text evidence="2 10">Belongs to the type IA topoisomerase family.</text>
</comment>
<dbReference type="InterPro" id="IPR028612">
    <property type="entry name" value="Topoisom_1_IA"/>
</dbReference>
<dbReference type="PROSITE" id="PS50880">
    <property type="entry name" value="TOPRIM"/>
    <property type="match status" value="1"/>
</dbReference>
<evidence type="ECO:0000256" key="1">
    <source>
        <dbReference type="ARBA" id="ARBA00000213"/>
    </source>
</evidence>
<keyword evidence="9 10" id="KW-0413">Isomerase</keyword>
<dbReference type="PROSITE" id="PS52039">
    <property type="entry name" value="TOPO_IA_2"/>
    <property type="match status" value="1"/>
</dbReference>
<evidence type="ECO:0000256" key="4">
    <source>
        <dbReference type="ARBA" id="ARBA00022771"/>
    </source>
</evidence>
<name>A0A7V4CIA9_UNCW3</name>
<keyword evidence="5" id="KW-0862">Zinc</keyword>
<evidence type="ECO:0000256" key="3">
    <source>
        <dbReference type="ARBA" id="ARBA00022723"/>
    </source>
</evidence>
<dbReference type="CDD" id="cd03363">
    <property type="entry name" value="TOPRIM_TopoIA_TopoI"/>
    <property type="match status" value="1"/>
</dbReference>
<feature type="region of interest" description="Interaction with DNA" evidence="10">
    <location>
        <begin position="165"/>
        <end position="170"/>
    </location>
</feature>
<evidence type="ECO:0000256" key="5">
    <source>
        <dbReference type="ARBA" id="ARBA00022833"/>
    </source>
</evidence>
<comment type="subunit">
    <text evidence="10">Monomer.</text>
</comment>
<dbReference type="PANTHER" id="PTHR42785">
    <property type="entry name" value="DNA TOPOISOMERASE, TYPE IA, CORE"/>
    <property type="match status" value="1"/>
</dbReference>
<dbReference type="PANTHER" id="PTHR42785:SF1">
    <property type="entry name" value="DNA TOPOISOMERASE"/>
    <property type="match status" value="1"/>
</dbReference>
<dbReference type="EMBL" id="DTBX01000142">
    <property type="protein sequence ID" value="HGQ55618.1"/>
    <property type="molecule type" value="Genomic_DNA"/>
</dbReference>
<dbReference type="Gene3D" id="3.30.65.10">
    <property type="entry name" value="Bacterial Topoisomerase I, domain 1"/>
    <property type="match status" value="2"/>
</dbReference>
<organism evidence="13">
    <name type="scientific">candidate division WOR-3 bacterium</name>
    <dbReference type="NCBI Taxonomy" id="2052148"/>
    <lineage>
        <taxon>Bacteria</taxon>
        <taxon>Bacteria division WOR-3</taxon>
    </lineage>
</organism>
<feature type="site" description="Interaction with DNA" evidence="10">
    <location>
        <position position="490"/>
    </location>
</feature>
<protein>
    <recommendedName>
        <fullName evidence="10">DNA topoisomerase 1</fullName>
        <ecNumber evidence="10">5.6.2.1</ecNumber>
    </recommendedName>
    <alternativeName>
        <fullName evidence="10">DNA topoisomerase I</fullName>
    </alternativeName>
</protein>
<dbReference type="AlphaFoldDB" id="A0A7V4CIA9"/>
<evidence type="ECO:0000256" key="6">
    <source>
        <dbReference type="ARBA" id="ARBA00022842"/>
    </source>
</evidence>
<keyword evidence="8 10" id="KW-0238">DNA-binding</keyword>
<dbReference type="GO" id="GO:0008270">
    <property type="term" value="F:zinc ion binding"/>
    <property type="evidence" value="ECO:0007669"/>
    <property type="project" value="UniProtKB-KW"/>
</dbReference>
<dbReference type="GO" id="GO:0003677">
    <property type="term" value="F:DNA binding"/>
    <property type="evidence" value="ECO:0007669"/>
    <property type="project" value="UniProtKB-KW"/>
</dbReference>
<dbReference type="InterPro" id="IPR000380">
    <property type="entry name" value="Topo_IA"/>
</dbReference>
<dbReference type="InterPro" id="IPR006171">
    <property type="entry name" value="TOPRIM_dom"/>
</dbReference>
<dbReference type="InterPro" id="IPR013825">
    <property type="entry name" value="Topo_IA_cen_sub2"/>
</dbReference>
<feature type="site" description="Interaction with DNA" evidence="10">
    <location>
        <position position="34"/>
    </location>
</feature>
<feature type="site" description="Interaction with DNA" evidence="10">
    <location>
        <position position="141"/>
    </location>
</feature>
<proteinExistence type="inferred from homology"/>
<dbReference type="SMART" id="SM00437">
    <property type="entry name" value="TOP1Ac"/>
    <property type="match status" value="1"/>
</dbReference>
<dbReference type="SUPFAM" id="SSF57783">
    <property type="entry name" value="Zinc beta-ribbon"/>
    <property type="match status" value="2"/>
</dbReference>
<feature type="site" description="Interaction with DNA" evidence="10">
    <location>
        <position position="149"/>
    </location>
</feature>
<dbReference type="InterPro" id="IPR034149">
    <property type="entry name" value="TOPRIM_TopoI"/>
</dbReference>
<dbReference type="InterPro" id="IPR003601">
    <property type="entry name" value="Topo_IA_2"/>
</dbReference>
<sequence length="659" mass="77365">MKVKDLIIVESPTKAETIKRILKDKYQVIASKGHIKDLPKSKLGIDLTNSFEPNFILIKGKGKIAEELKKSAKKAERIYLGCDPDREGEAIAYHIFSIINQDHKEIKRILIYEITKKGIEEALANPQEIDMNKVSSHKARRVLDRLVGYLVSPLLWKIFGQKNLSAGRVQTVALRILCEREKEIEEFVPQEYWLIYGNFENKDKKLIKGLLKKIDDKEIEIKNEKEAEEIIKEIEKIGQFIVKKRIEKIRYYEPPPPFITATLQQEAARILGFSSKKTMVIAQRLFEGVQLEDEMVGLITYPRTDSFRINDDFLNKIRNYIKENYGEEYLNKEVRKFKEKKFTQGAHEAIRPTDLNKNPEAIKKYLTEDEYELYKLIYLRTLATQMVPAVYRDIKIEIQGERDKIYSFVSEGFLRIFDGYEKIYYEERKEKPIIEIKEGEVLDLKELIKEQHFTQPPPRYTEATLIKKLEKHGIGRPSTYAVIVSTLFERKYVKKENKTLYPTELGKLVNEILIPRFPDIFNINFTKLMEEDLDRIEEGKEDWVRVVKKFYEPFTSDLTNFERDIENLKKEILKEIDETCPQCGKKLQIRYGRFGKFIACLDYPKCSYVKKELNYLDENCPLCGKKLVYRKSRFGVFIACSGFPECNYIKKENGINNNS</sequence>
<feature type="site" description="Interaction with DNA" evidence="10">
    <location>
        <position position="140"/>
    </location>
</feature>
<dbReference type="Gene3D" id="1.10.460.10">
    <property type="entry name" value="Topoisomerase I, domain 2"/>
    <property type="match status" value="1"/>
</dbReference>
<reference evidence="13" key="1">
    <citation type="journal article" date="2020" name="mSystems">
        <title>Genome- and Community-Level Interaction Insights into Carbon Utilization and Element Cycling Functions of Hydrothermarchaeota in Hydrothermal Sediment.</title>
        <authorList>
            <person name="Zhou Z."/>
            <person name="Liu Y."/>
            <person name="Xu W."/>
            <person name="Pan J."/>
            <person name="Luo Z.H."/>
            <person name="Li M."/>
        </authorList>
    </citation>
    <scope>NUCLEOTIDE SEQUENCE [LARGE SCALE GENOMIC DNA]</scope>
    <source>
        <strain evidence="13">SpSt-655</strain>
    </source>
</reference>
<dbReference type="Pfam" id="PF01131">
    <property type="entry name" value="Topoisom_bac"/>
    <property type="match status" value="1"/>
</dbReference>
<evidence type="ECO:0000256" key="2">
    <source>
        <dbReference type="ARBA" id="ARBA00009446"/>
    </source>
</evidence>
<evidence type="ECO:0000256" key="8">
    <source>
        <dbReference type="ARBA" id="ARBA00023125"/>
    </source>
</evidence>
<feature type="domain" description="Toprim" evidence="11">
    <location>
        <begin position="4"/>
        <end position="115"/>
    </location>
</feature>
<evidence type="ECO:0000259" key="11">
    <source>
        <dbReference type="PROSITE" id="PS50880"/>
    </source>
</evidence>
<dbReference type="SUPFAM" id="SSF56712">
    <property type="entry name" value="Prokaryotic type I DNA topoisomerase"/>
    <property type="match status" value="1"/>
</dbReference>
<dbReference type="HAMAP" id="MF_00952">
    <property type="entry name" value="Topoisom_1_prok"/>
    <property type="match status" value="1"/>
</dbReference>
<keyword evidence="4" id="KW-0863">Zinc-finger</keyword>
<dbReference type="GO" id="GO:0003917">
    <property type="term" value="F:DNA topoisomerase type I (single strand cut, ATP-independent) activity"/>
    <property type="evidence" value="ECO:0007669"/>
    <property type="project" value="UniProtKB-UniRule"/>
</dbReference>
<evidence type="ECO:0000259" key="12">
    <source>
        <dbReference type="PROSITE" id="PS52039"/>
    </source>
</evidence>
<feature type="site" description="Interaction with DNA" evidence="10">
    <location>
        <position position="156"/>
    </location>
</feature>
<dbReference type="Gene3D" id="3.40.50.140">
    <property type="match status" value="1"/>
</dbReference>
<dbReference type="CDD" id="cd00186">
    <property type="entry name" value="TOP1Ac"/>
    <property type="match status" value="1"/>
</dbReference>
<feature type="active site" description="O-(5'-phospho-DNA)-tyrosine intermediate" evidence="10">
    <location>
        <position position="301"/>
    </location>
</feature>
<dbReference type="SMART" id="SM00493">
    <property type="entry name" value="TOPRIM"/>
    <property type="match status" value="1"/>
</dbReference>
<dbReference type="InterPro" id="IPR023405">
    <property type="entry name" value="Topo_IA_core_domain"/>
</dbReference>